<name>A0AAW1N1V5_POPJA</name>
<dbReference type="GO" id="GO:0061630">
    <property type="term" value="F:ubiquitin protein ligase activity"/>
    <property type="evidence" value="ECO:0007669"/>
    <property type="project" value="TreeGrafter"/>
</dbReference>
<dbReference type="GO" id="GO:0005737">
    <property type="term" value="C:cytoplasm"/>
    <property type="evidence" value="ECO:0007669"/>
    <property type="project" value="TreeGrafter"/>
</dbReference>
<comment type="caution">
    <text evidence="7">The sequence shown here is derived from an EMBL/GenBank/DDBJ whole genome shotgun (WGS) entry which is preliminary data.</text>
</comment>
<accession>A0AAW1N1V5</accession>
<dbReference type="InterPro" id="IPR004162">
    <property type="entry name" value="SINA-like_animal"/>
</dbReference>
<dbReference type="EMBL" id="JASPKY010000025">
    <property type="protein sequence ID" value="KAK9751898.1"/>
    <property type="molecule type" value="Genomic_DNA"/>
</dbReference>
<dbReference type="SUPFAM" id="SSF57850">
    <property type="entry name" value="RING/U-box"/>
    <property type="match status" value="1"/>
</dbReference>
<dbReference type="Pfam" id="PF17820">
    <property type="entry name" value="PDZ_6"/>
    <property type="match status" value="1"/>
</dbReference>
<dbReference type="Gene3D" id="3.30.40.10">
    <property type="entry name" value="Zinc/RING finger domain, C3HC4 (zinc finger)"/>
    <property type="match status" value="1"/>
</dbReference>
<dbReference type="GO" id="GO:0031624">
    <property type="term" value="F:ubiquitin conjugating enzyme binding"/>
    <property type="evidence" value="ECO:0007669"/>
    <property type="project" value="TreeGrafter"/>
</dbReference>
<dbReference type="CDD" id="cd00136">
    <property type="entry name" value="PDZ_canonical"/>
    <property type="match status" value="1"/>
</dbReference>
<feature type="domain" description="RING-type" evidence="5">
    <location>
        <begin position="135"/>
        <end position="170"/>
    </location>
</feature>
<dbReference type="GO" id="GO:0008270">
    <property type="term" value="F:zinc ion binding"/>
    <property type="evidence" value="ECO:0007669"/>
    <property type="project" value="UniProtKB-KW"/>
</dbReference>
<feature type="domain" description="PDZ" evidence="6">
    <location>
        <begin position="19"/>
        <end position="88"/>
    </location>
</feature>
<dbReference type="PANTHER" id="PTHR45877">
    <property type="entry name" value="E3 UBIQUITIN-PROTEIN LIGASE SIAH2"/>
    <property type="match status" value="1"/>
</dbReference>
<evidence type="ECO:0000259" key="5">
    <source>
        <dbReference type="PROSITE" id="PS50089"/>
    </source>
</evidence>
<dbReference type="InterPro" id="IPR013083">
    <property type="entry name" value="Znf_RING/FYVE/PHD"/>
</dbReference>
<dbReference type="PROSITE" id="PS50106">
    <property type="entry name" value="PDZ"/>
    <property type="match status" value="1"/>
</dbReference>
<dbReference type="InterPro" id="IPR049548">
    <property type="entry name" value="Sina-like_RING"/>
</dbReference>
<organism evidence="7 8">
    <name type="scientific">Popillia japonica</name>
    <name type="common">Japanese beetle</name>
    <dbReference type="NCBI Taxonomy" id="7064"/>
    <lineage>
        <taxon>Eukaryota</taxon>
        <taxon>Metazoa</taxon>
        <taxon>Ecdysozoa</taxon>
        <taxon>Arthropoda</taxon>
        <taxon>Hexapoda</taxon>
        <taxon>Insecta</taxon>
        <taxon>Pterygota</taxon>
        <taxon>Neoptera</taxon>
        <taxon>Endopterygota</taxon>
        <taxon>Coleoptera</taxon>
        <taxon>Polyphaga</taxon>
        <taxon>Scarabaeiformia</taxon>
        <taxon>Scarabaeidae</taxon>
        <taxon>Rutelinae</taxon>
        <taxon>Popillia</taxon>
    </lineage>
</organism>
<gene>
    <name evidence="7" type="ORF">QE152_g4690</name>
</gene>
<dbReference type="InterPro" id="IPR036034">
    <property type="entry name" value="PDZ_sf"/>
</dbReference>
<dbReference type="Proteomes" id="UP001458880">
    <property type="component" value="Unassembled WGS sequence"/>
</dbReference>
<evidence type="ECO:0000256" key="1">
    <source>
        <dbReference type="ARBA" id="ARBA00022723"/>
    </source>
</evidence>
<dbReference type="SUPFAM" id="SSF50156">
    <property type="entry name" value="PDZ domain-like"/>
    <property type="match status" value="1"/>
</dbReference>
<evidence type="ECO:0000313" key="7">
    <source>
        <dbReference type="EMBL" id="KAK9751898.1"/>
    </source>
</evidence>
<keyword evidence="3" id="KW-0862">Zinc</keyword>
<dbReference type="Gene3D" id="2.30.42.10">
    <property type="match status" value="1"/>
</dbReference>
<dbReference type="PROSITE" id="PS50089">
    <property type="entry name" value="ZF_RING_2"/>
    <property type="match status" value="1"/>
</dbReference>
<dbReference type="GO" id="GO:0043161">
    <property type="term" value="P:proteasome-mediated ubiquitin-dependent protein catabolic process"/>
    <property type="evidence" value="ECO:0007669"/>
    <property type="project" value="TreeGrafter"/>
</dbReference>
<evidence type="ECO:0000256" key="4">
    <source>
        <dbReference type="PROSITE-ProRule" id="PRU00175"/>
    </source>
</evidence>
<dbReference type="CDD" id="cd16571">
    <property type="entry name" value="RING-HC_SIAHs"/>
    <property type="match status" value="1"/>
</dbReference>
<evidence type="ECO:0000313" key="8">
    <source>
        <dbReference type="Proteomes" id="UP001458880"/>
    </source>
</evidence>
<keyword evidence="2 4" id="KW-0863">Zinc-finger</keyword>
<evidence type="ECO:0000259" key="6">
    <source>
        <dbReference type="PROSITE" id="PS50106"/>
    </source>
</evidence>
<evidence type="ECO:0000256" key="3">
    <source>
        <dbReference type="ARBA" id="ARBA00022833"/>
    </source>
</evidence>
<dbReference type="InterPro" id="IPR001478">
    <property type="entry name" value="PDZ"/>
</dbReference>
<proteinExistence type="predicted"/>
<dbReference type="InterPro" id="IPR001841">
    <property type="entry name" value="Znf_RING"/>
</dbReference>
<dbReference type="PANTHER" id="PTHR45877:SF2">
    <property type="entry name" value="E3 UBIQUITIN-PROTEIN LIGASE SINA-RELATED"/>
    <property type="match status" value="1"/>
</dbReference>
<dbReference type="InterPro" id="IPR041489">
    <property type="entry name" value="PDZ_6"/>
</dbReference>
<dbReference type="AlphaFoldDB" id="A0AAW1N1V5"/>
<dbReference type="SMART" id="SM00228">
    <property type="entry name" value="PDZ"/>
    <property type="match status" value="1"/>
</dbReference>
<reference evidence="7 8" key="1">
    <citation type="journal article" date="2024" name="BMC Genomics">
        <title>De novo assembly and annotation of Popillia japonica's genome with initial clues to its potential as an invasive pest.</title>
        <authorList>
            <person name="Cucini C."/>
            <person name="Boschi S."/>
            <person name="Funari R."/>
            <person name="Cardaioli E."/>
            <person name="Iannotti N."/>
            <person name="Marturano G."/>
            <person name="Paoli F."/>
            <person name="Bruttini M."/>
            <person name="Carapelli A."/>
            <person name="Frati F."/>
            <person name="Nardi F."/>
        </authorList>
    </citation>
    <scope>NUCLEOTIDE SEQUENCE [LARGE SCALE GENOMIC DNA]</scope>
    <source>
        <strain evidence="7">DMR45628</strain>
    </source>
</reference>
<keyword evidence="8" id="KW-1185">Reference proteome</keyword>
<dbReference type="Pfam" id="PF21362">
    <property type="entry name" value="Sina_RING"/>
    <property type="match status" value="1"/>
</dbReference>
<sequence length="503" mass="56193">MISDAGCSDPDHYSPSIRTLEIDRQSSSGNCGFDLTRSKWDPYPWVSSVEEGSAAHTAGLKNGDCVLEVNGEDVIGQRISDIANLVKKDDHVALLLWNVGADPLCSPEALCCGPMPTNLQRLITCMSSILNVLECPICLDTIPPPCFQCDNGHLICVRCKAKSEKCPVCRMKYNRGRSILADHIYTTITDVFGLKEESHDERSAKLNLIFRLKLKNKNIPAIKITTAHSNTSKFFSKFSIGKSSSVENLSTNKHKSSTLSLDNEFNSNLKAKSLSTNEIFHVTPSVSRSNSATRINKYSNLLANPFLNTNVKSLSCHGSYEFLNTAVNEEIPVSVSSSIPHDDERKNYRCPYEEECAFIITGDGIIEHFQDSHNGPLIQYFQSPIKLKLEDLLHGKHETYLITIAKQIFILKSLHIPDEGSIHLWLWFIGDKSIAGEYQMSSKIYNKDHQELLSIHNSIYPLSEISWQEIKLARKGVILNETLMAAMIEDGVEVIIEICISKL</sequence>
<evidence type="ECO:0000256" key="2">
    <source>
        <dbReference type="ARBA" id="ARBA00022771"/>
    </source>
</evidence>
<keyword evidence="1" id="KW-0479">Metal-binding</keyword>
<protein>
    <submittedName>
        <fullName evidence="7">PDZ domain</fullName>
    </submittedName>
</protein>